<feature type="transmembrane region" description="Helical" evidence="3">
    <location>
        <begin position="772"/>
        <end position="790"/>
    </location>
</feature>
<evidence type="ECO:0000256" key="2">
    <source>
        <dbReference type="SAM" id="Coils"/>
    </source>
</evidence>
<keyword evidence="3" id="KW-0472">Membrane</keyword>
<dbReference type="Gene3D" id="3.60.40.10">
    <property type="entry name" value="PPM-type phosphatase domain"/>
    <property type="match status" value="1"/>
</dbReference>
<dbReference type="InterPro" id="IPR015943">
    <property type="entry name" value="WD40/YVTN_repeat-like_dom_sf"/>
</dbReference>
<dbReference type="InterPro" id="IPR001932">
    <property type="entry name" value="PPM-type_phosphatase-like_dom"/>
</dbReference>
<reference evidence="6 7" key="1">
    <citation type="submission" date="2019-07" db="EMBL/GenBank/DDBJ databases">
        <title>Thalassofilum flectens gen. nov., sp. nov., a novel moderate thermophilic anaerobe from a shallow sea hot spring in Kunashir Island (Russia), representing a new family in the order Bacteroidales, and proposal of Thalassofilacea fam. nov.</title>
        <authorList>
            <person name="Kochetkova T.V."/>
            <person name="Podosokorskaya O.A."/>
            <person name="Novikov A."/>
            <person name="Elcheninov A.G."/>
            <person name="Toshchakov S.V."/>
            <person name="Kublanov I.V."/>
        </authorList>
    </citation>
    <scope>NUCLEOTIDE SEQUENCE [LARGE SCALE GENOMIC DNA]</scope>
    <source>
        <strain evidence="6 7">38-H</strain>
    </source>
</reference>
<dbReference type="RefSeq" id="WP_173072535.1">
    <property type="nucleotide sequence ID" value="NZ_CP041345.1"/>
</dbReference>
<keyword evidence="3" id="KW-1133">Transmembrane helix</keyword>
<dbReference type="InterPro" id="IPR013783">
    <property type="entry name" value="Ig-like_fold"/>
</dbReference>
<dbReference type="GO" id="GO:0016791">
    <property type="term" value="F:phosphatase activity"/>
    <property type="evidence" value="ECO:0007669"/>
    <property type="project" value="TreeGrafter"/>
</dbReference>
<dbReference type="PANTHER" id="PTHR43156">
    <property type="entry name" value="STAGE II SPORULATION PROTEIN E-RELATED"/>
    <property type="match status" value="1"/>
</dbReference>
<accession>A0A7D4BD48</accession>
<dbReference type="Proteomes" id="UP000500961">
    <property type="component" value="Chromosome"/>
</dbReference>
<dbReference type="Gene3D" id="2.60.40.10">
    <property type="entry name" value="Immunoglobulins"/>
    <property type="match status" value="1"/>
</dbReference>
<dbReference type="KEGG" id="ttz:FHG85_01640"/>
<name>A0A7D4BD48_9BACT</name>
<evidence type="ECO:0000256" key="1">
    <source>
        <dbReference type="ARBA" id="ARBA00022801"/>
    </source>
</evidence>
<dbReference type="AlphaFoldDB" id="A0A7D4BD48"/>
<evidence type="ECO:0000259" key="5">
    <source>
        <dbReference type="SMART" id="SM00331"/>
    </source>
</evidence>
<evidence type="ECO:0000256" key="3">
    <source>
        <dbReference type="SAM" id="Phobius"/>
    </source>
</evidence>
<dbReference type="Gene3D" id="2.130.10.10">
    <property type="entry name" value="YVTN repeat-like/Quinoprotein amine dehydrogenase"/>
    <property type="match status" value="2"/>
</dbReference>
<protein>
    <submittedName>
        <fullName evidence="6">SpoIIE family protein phosphatase</fullName>
    </submittedName>
</protein>
<evidence type="ECO:0000313" key="7">
    <source>
        <dbReference type="Proteomes" id="UP000500961"/>
    </source>
</evidence>
<gene>
    <name evidence="6" type="ORF">FHG85_01640</name>
</gene>
<organism evidence="6 7">
    <name type="scientific">Tenuifilum thalassicum</name>
    <dbReference type="NCBI Taxonomy" id="2590900"/>
    <lineage>
        <taxon>Bacteria</taxon>
        <taxon>Pseudomonadati</taxon>
        <taxon>Bacteroidota</taxon>
        <taxon>Bacteroidia</taxon>
        <taxon>Bacteroidales</taxon>
        <taxon>Tenuifilaceae</taxon>
        <taxon>Tenuifilum</taxon>
    </lineage>
</organism>
<dbReference type="InterPro" id="IPR036457">
    <property type="entry name" value="PPM-type-like_dom_sf"/>
</dbReference>
<dbReference type="Pfam" id="PF07228">
    <property type="entry name" value="SpoIIE"/>
    <property type="match status" value="1"/>
</dbReference>
<feature type="coiled-coil region" evidence="2">
    <location>
        <begin position="801"/>
        <end position="846"/>
    </location>
</feature>
<dbReference type="SMART" id="SM00331">
    <property type="entry name" value="PP2C_SIG"/>
    <property type="match status" value="1"/>
</dbReference>
<keyword evidence="3" id="KW-0812">Transmembrane</keyword>
<evidence type="ECO:0000313" key="6">
    <source>
        <dbReference type="EMBL" id="QKG79018.1"/>
    </source>
</evidence>
<dbReference type="PANTHER" id="PTHR43156:SF9">
    <property type="entry name" value="HAMP DOMAIN-CONTAINING PROTEIN"/>
    <property type="match status" value="1"/>
</dbReference>
<dbReference type="InterPro" id="IPR011123">
    <property type="entry name" value="Y_Y_Y"/>
</dbReference>
<dbReference type="EMBL" id="CP041345">
    <property type="protein sequence ID" value="QKG79018.1"/>
    <property type="molecule type" value="Genomic_DNA"/>
</dbReference>
<keyword evidence="4" id="KW-0732">Signal</keyword>
<dbReference type="InterPro" id="IPR052016">
    <property type="entry name" value="Bact_Sigma-Reg"/>
</dbReference>
<feature type="signal peptide" evidence="4">
    <location>
        <begin position="1"/>
        <end position="18"/>
    </location>
</feature>
<feature type="domain" description="PPM-type phosphatase" evidence="5">
    <location>
        <begin position="876"/>
        <end position="1107"/>
    </location>
</feature>
<sequence>MKCFIKFLVLFLSLPVFVFSSNDIGQIPIVNFHHSQYNGHSQSWAIAQDKRGMVYIANNVGVIEYDGTEWRHISINNALARCLGLDSSGTVWVGGQDEFGYLAADSCGLLRYVSLTSYLPEEHSKPGLIRQIYPTKNSIYFSSFDALYRLNKDNSISFWEPKTKFHRSYFIDNILFINQRDYGLTYLKNDSLVKVPGTEILGTQLVYTILPFNSEYYLVGTQRNGFYLLKKQALYLKNVPNDFQSLIPFKTSNDDFFRHNRVYNGVALDKNHWAIGTYSGGVAIINNLGKIVRKISKQNGLQDNTVWFLYKDNVGNIWMALNNGISFSPYISQLTSWTHNEGISGVVQSVVKFRNKVYYTSNTGVYVRKDSGFIPIKGINDLSWGLFIYQGNDRKEYLIVGTSSGIYQINDSTANLIAKSNVAAYSFEASHFFPNIIYVSMYDGIGVIKEDNGEFNFLGYLLKTDYEVYKLTEDLNGDIWFTLRYQGMGFLDVVNPYQLVAEGYRQYKLPYNPKCDDISVNFISEKILVSSEKGLSSYNKETDSFEPDSLLGTQFTNGTTGLRIFNQDRRGDIWFESYVFSANRKLERATLVAKNKYRRTPAQFSLMPETIFFDVYTDSIGVTWIASTEGVFRFDPNSEFKSIFPRVFIRKVTIKNRKLVYGGCNPAKGDSLEFQRDVASLQTTFSIPYTSNDLTFTYTSPYFLPNHKMLYSYKLEGYDDDWSEWSYSQVKEYTNLSPGEYRFMVKSRTMNDIESPIEFFDFQIESPFYLKWYAFIFYILLLGVLVLIIVRVNTRILRVSNVKLQRLVDERTKELKESERALTEKTILLQQQKEEILSQRDELEARNHHINDSIQYAKTIQQAILPDLNNVFANEFDHFLIYLPKEVVSGDFYWTVPVGPKSRPNDKLFIAVVDCTGHGVPGAFMSLIGSRLLSEIVLERKNHNPAAVLTELNTEINRALRQDVSESFDGMDVALCLIERKTDNAFVITFSGANRPLYYFTSGDNMIQTIKGNRKSIGSMLPDVDQEFTNWRITLHPGDMLFMATDGIVDQNNQFRKKFTSCRLHTVLLSASNLPMSEMARILLSEFNNFKGDEPQRDDITVLGLKLK</sequence>
<evidence type="ECO:0000256" key="4">
    <source>
        <dbReference type="SAM" id="SignalP"/>
    </source>
</evidence>
<dbReference type="Pfam" id="PF07495">
    <property type="entry name" value="Y_Y_Y"/>
    <property type="match status" value="1"/>
</dbReference>
<keyword evidence="2" id="KW-0175">Coiled coil</keyword>
<keyword evidence="1" id="KW-0378">Hydrolase</keyword>
<keyword evidence="7" id="KW-1185">Reference proteome</keyword>
<feature type="chain" id="PRO_5029614092" evidence="4">
    <location>
        <begin position="19"/>
        <end position="1108"/>
    </location>
</feature>
<proteinExistence type="predicted"/>
<dbReference type="SUPFAM" id="SSF81606">
    <property type="entry name" value="PP2C-like"/>
    <property type="match status" value="1"/>
</dbReference>